<dbReference type="PANTHER" id="PTHR33064:SF37">
    <property type="entry name" value="RIBONUCLEASE H"/>
    <property type="match status" value="1"/>
</dbReference>
<accession>A0A0A9BCS1</accession>
<reference evidence="1" key="2">
    <citation type="journal article" date="2015" name="Data Brief">
        <title>Shoot transcriptome of the giant reed, Arundo donax.</title>
        <authorList>
            <person name="Barrero R.A."/>
            <person name="Guerrero F.D."/>
            <person name="Moolhuijzen P."/>
            <person name="Goolsby J.A."/>
            <person name="Tidwell J."/>
            <person name="Bellgard S.E."/>
            <person name="Bellgard M.I."/>
        </authorList>
    </citation>
    <scope>NUCLEOTIDE SEQUENCE</scope>
    <source>
        <tissue evidence="1">Shoot tissue taken approximately 20 cm above the soil surface</tissue>
    </source>
</reference>
<dbReference type="SUPFAM" id="SSF56672">
    <property type="entry name" value="DNA/RNA polymerases"/>
    <property type="match status" value="1"/>
</dbReference>
<proteinExistence type="predicted"/>
<organism evidence="1">
    <name type="scientific">Arundo donax</name>
    <name type="common">Giant reed</name>
    <name type="synonym">Donax arundinaceus</name>
    <dbReference type="NCBI Taxonomy" id="35708"/>
    <lineage>
        <taxon>Eukaryota</taxon>
        <taxon>Viridiplantae</taxon>
        <taxon>Streptophyta</taxon>
        <taxon>Embryophyta</taxon>
        <taxon>Tracheophyta</taxon>
        <taxon>Spermatophyta</taxon>
        <taxon>Magnoliopsida</taxon>
        <taxon>Liliopsida</taxon>
        <taxon>Poales</taxon>
        <taxon>Poaceae</taxon>
        <taxon>PACMAD clade</taxon>
        <taxon>Arundinoideae</taxon>
        <taxon>Arundineae</taxon>
        <taxon>Arundo</taxon>
    </lineage>
</organism>
<protein>
    <recommendedName>
        <fullName evidence="2">Reverse transcriptase/retrotransposon-derived protein RNase H-like domain-containing protein</fullName>
    </recommendedName>
</protein>
<dbReference type="InterPro" id="IPR043128">
    <property type="entry name" value="Rev_trsase/Diguanyl_cyclase"/>
</dbReference>
<sequence length="79" mass="9149">MEFSNNNRHICLQGVQQQYMTLQEISADTLIKWCAGNEWPIPTSVTELRGFLGLIGYYRKFVKNYGLLAKPLTQLLKKK</sequence>
<evidence type="ECO:0008006" key="2">
    <source>
        <dbReference type="Google" id="ProtNLM"/>
    </source>
</evidence>
<dbReference type="AlphaFoldDB" id="A0A0A9BCS1"/>
<reference evidence="1" key="1">
    <citation type="submission" date="2014-09" db="EMBL/GenBank/DDBJ databases">
        <authorList>
            <person name="Magalhaes I.L.F."/>
            <person name="Oliveira U."/>
            <person name="Santos F.R."/>
            <person name="Vidigal T.H.D.A."/>
            <person name="Brescovit A.D."/>
            <person name="Santos A.J."/>
        </authorList>
    </citation>
    <scope>NUCLEOTIDE SEQUENCE</scope>
    <source>
        <tissue evidence="1">Shoot tissue taken approximately 20 cm above the soil surface</tissue>
    </source>
</reference>
<dbReference type="PANTHER" id="PTHR33064">
    <property type="entry name" value="POL PROTEIN"/>
    <property type="match status" value="1"/>
</dbReference>
<evidence type="ECO:0000313" key="1">
    <source>
        <dbReference type="EMBL" id="JAD61096.1"/>
    </source>
</evidence>
<dbReference type="EMBL" id="GBRH01236799">
    <property type="protein sequence ID" value="JAD61096.1"/>
    <property type="molecule type" value="Transcribed_RNA"/>
</dbReference>
<dbReference type="InterPro" id="IPR051320">
    <property type="entry name" value="Viral_Replic_Matur_Polypro"/>
</dbReference>
<dbReference type="InterPro" id="IPR043502">
    <property type="entry name" value="DNA/RNA_pol_sf"/>
</dbReference>
<name>A0A0A9BCS1_ARUDO</name>
<dbReference type="Gene3D" id="3.30.70.270">
    <property type="match status" value="1"/>
</dbReference>